<evidence type="ECO:0000313" key="5">
    <source>
        <dbReference type="EMBL" id="HIV39384.1"/>
    </source>
</evidence>
<dbReference type="PANTHER" id="PTHR33705:SF2">
    <property type="entry name" value="PHOSPHOCARRIER PROTEIN NPR"/>
    <property type="match status" value="1"/>
</dbReference>
<keyword evidence="3" id="KW-0598">Phosphotransferase system</keyword>
<organism evidence="5 6">
    <name type="scientific">Candidatus Blautia stercorigallinarum</name>
    <dbReference type="NCBI Taxonomy" id="2838501"/>
    <lineage>
        <taxon>Bacteria</taxon>
        <taxon>Bacillati</taxon>
        <taxon>Bacillota</taxon>
        <taxon>Clostridia</taxon>
        <taxon>Lachnospirales</taxon>
        <taxon>Lachnospiraceae</taxon>
        <taxon>Blautia</taxon>
    </lineage>
</organism>
<dbReference type="InterPro" id="IPR035895">
    <property type="entry name" value="HPr-like_sf"/>
</dbReference>
<dbReference type="InterPro" id="IPR050399">
    <property type="entry name" value="HPr"/>
</dbReference>
<dbReference type="SUPFAM" id="SSF55594">
    <property type="entry name" value="HPr-like"/>
    <property type="match status" value="1"/>
</dbReference>
<reference evidence="5" key="2">
    <citation type="submission" date="2021-04" db="EMBL/GenBank/DDBJ databases">
        <authorList>
            <person name="Gilroy R."/>
        </authorList>
    </citation>
    <scope>NUCLEOTIDE SEQUENCE</scope>
    <source>
        <strain evidence="5">CHK195-9823</strain>
    </source>
</reference>
<proteinExistence type="predicted"/>
<dbReference type="InterPro" id="IPR000032">
    <property type="entry name" value="HPr-like"/>
</dbReference>
<protein>
    <submittedName>
        <fullName evidence="5">HPr family phosphocarrier protein</fullName>
    </submittedName>
</protein>
<evidence type="ECO:0000256" key="2">
    <source>
        <dbReference type="ARBA" id="ARBA00022490"/>
    </source>
</evidence>
<dbReference type="Pfam" id="PF00381">
    <property type="entry name" value="PTS-HPr"/>
    <property type="match status" value="1"/>
</dbReference>
<evidence type="ECO:0000256" key="3">
    <source>
        <dbReference type="ARBA" id="ARBA00022683"/>
    </source>
</evidence>
<dbReference type="GO" id="GO:0009401">
    <property type="term" value="P:phosphoenolpyruvate-dependent sugar phosphotransferase system"/>
    <property type="evidence" value="ECO:0007669"/>
    <property type="project" value="UniProtKB-KW"/>
</dbReference>
<evidence type="ECO:0000259" key="4">
    <source>
        <dbReference type="PROSITE" id="PS51350"/>
    </source>
</evidence>
<evidence type="ECO:0000313" key="6">
    <source>
        <dbReference type="Proteomes" id="UP000886814"/>
    </source>
</evidence>
<accession>A0A9D1PF34</accession>
<feature type="domain" description="HPr" evidence="4">
    <location>
        <begin position="1"/>
        <end position="84"/>
    </location>
</feature>
<dbReference type="CDD" id="cd00367">
    <property type="entry name" value="PTS-HPr_like"/>
    <property type="match status" value="1"/>
</dbReference>
<evidence type="ECO:0000256" key="1">
    <source>
        <dbReference type="ARBA" id="ARBA00004496"/>
    </source>
</evidence>
<dbReference type="PRINTS" id="PR00107">
    <property type="entry name" value="PHOSPHOCPHPR"/>
</dbReference>
<comment type="caution">
    <text evidence="5">The sequence shown here is derived from an EMBL/GenBank/DDBJ whole genome shotgun (WGS) entry which is preliminary data.</text>
</comment>
<dbReference type="PROSITE" id="PS51350">
    <property type="entry name" value="PTS_HPR_DOM"/>
    <property type="match status" value="1"/>
</dbReference>
<keyword evidence="2" id="KW-0963">Cytoplasm</keyword>
<dbReference type="Gene3D" id="3.30.1340.10">
    <property type="entry name" value="HPr-like"/>
    <property type="match status" value="1"/>
</dbReference>
<dbReference type="GO" id="GO:0005737">
    <property type="term" value="C:cytoplasm"/>
    <property type="evidence" value="ECO:0007669"/>
    <property type="project" value="UniProtKB-SubCell"/>
</dbReference>
<dbReference type="PANTHER" id="PTHR33705">
    <property type="entry name" value="PHOSPHOCARRIER PROTEIN HPR"/>
    <property type="match status" value="1"/>
</dbReference>
<dbReference type="NCBIfam" id="TIGR01003">
    <property type="entry name" value="PTS_HPr_family"/>
    <property type="match status" value="1"/>
</dbReference>
<dbReference type="AlphaFoldDB" id="A0A9D1PF34"/>
<name>A0A9D1PF34_9FIRM</name>
<reference evidence="5" key="1">
    <citation type="journal article" date="2021" name="PeerJ">
        <title>Extensive microbial diversity within the chicken gut microbiome revealed by metagenomics and culture.</title>
        <authorList>
            <person name="Gilroy R."/>
            <person name="Ravi A."/>
            <person name="Getino M."/>
            <person name="Pursley I."/>
            <person name="Horton D.L."/>
            <person name="Alikhan N.F."/>
            <person name="Baker D."/>
            <person name="Gharbi K."/>
            <person name="Hall N."/>
            <person name="Watson M."/>
            <person name="Adriaenssens E.M."/>
            <person name="Foster-Nyarko E."/>
            <person name="Jarju S."/>
            <person name="Secka A."/>
            <person name="Antonio M."/>
            <person name="Oren A."/>
            <person name="Chaudhuri R.R."/>
            <person name="La Ragione R."/>
            <person name="Hildebrand F."/>
            <person name="Pallen M.J."/>
        </authorList>
    </citation>
    <scope>NUCLEOTIDE SEQUENCE</scope>
    <source>
        <strain evidence="5">CHK195-9823</strain>
    </source>
</reference>
<dbReference type="Proteomes" id="UP000886814">
    <property type="component" value="Unassembled WGS sequence"/>
</dbReference>
<sequence length="84" mass="9196">MKEITITVSDLGKNCQHPFSELVRTACQFQSRILLSCGNRQVNAKSIMGVMAFDLSEGSSVRITAQGEDEDSAVKAIEAFLLCR</sequence>
<comment type="subcellular location">
    <subcellularLocation>
        <location evidence="1">Cytoplasm</location>
    </subcellularLocation>
</comment>
<dbReference type="EMBL" id="DXIQ01000068">
    <property type="protein sequence ID" value="HIV39384.1"/>
    <property type="molecule type" value="Genomic_DNA"/>
</dbReference>
<gene>
    <name evidence="5" type="ORF">H9747_10390</name>
</gene>